<dbReference type="InterPro" id="IPR012334">
    <property type="entry name" value="Pectin_lyas_fold"/>
</dbReference>
<keyword evidence="2 4" id="KW-0378">Hydrolase</keyword>
<reference evidence="5" key="1">
    <citation type="submission" date="2021-03" db="EMBL/GenBank/DDBJ databases">
        <authorList>
            <person name="Kim M.K."/>
        </authorList>
    </citation>
    <scope>NUCLEOTIDE SEQUENCE</scope>
    <source>
        <strain evidence="5">BT186</strain>
    </source>
</reference>
<comment type="similarity">
    <text evidence="1 4">Belongs to the glycosyl hydrolase 28 family.</text>
</comment>
<evidence type="ECO:0000256" key="2">
    <source>
        <dbReference type="ARBA" id="ARBA00022801"/>
    </source>
</evidence>
<dbReference type="InterPro" id="IPR051801">
    <property type="entry name" value="GH28_Enzymes"/>
</dbReference>
<sequence>MIRRNWLLLTAQFIVLVVLASFSARQPAKRYDIAAYGAVADGQTINTQTIQATIDKCSAAGGGTVVVPKGTFRTGAIFLKRGVNLLIEKDGVLKGSTRPEDYPQVATRWEGTEQQFTAALLNATDLTNVTIEGAGTIDGSGEEWVELARQARLQEKGAVSTTAPRRGRPRLICFQNCRKARIANLKLNNQAVWGLHILYCTGMVVENLTIRAAHNIPSSDGIDVDSSRDVRISGCDIDVNDDCISIKSGKDADGLRVNRPSEDILIEKTRFGYGHGGVAMGSETSGGIRRVTVRNCVAEADNWAPIRFKSQPSRGGVVEDITYRDMVLRNTRQAFEFNMEWRMVPPVAPPAQVLPVVRNVKLINITGTVTAGGRIHGLKDSPIENVSFRNCVVTAQKGLVLENVRGLDTSGLKLTVAEGEAIVRRDAQ</sequence>
<dbReference type="RefSeq" id="WP_206979947.1">
    <property type="nucleotide sequence ID" value="NZ_JAFLQZ010000001.1"/>
</dbReference>
<dbReference type="PANTHER" id="PTHR31339:SF9">
    <property type="entry name" value="PLASMIN AND FIBRONECTIN-BINDING PROTEIN A"/>
    <property type="match status" value="1"/>
</dbReference>
<dbReference type="PANTHER" id="PTHR31339">
    <property type="entry name" value="PECTIN LYASE-RELATED"/>
    <property type="match status" value="1"/>
</dbReference>
<dbReference type="EMBL" id="JAFLQZ010000001">
    <property type="protein sequence ID" value="MBO0356437.1"/>
    <property type="molecule type" value="Genomic_DNA"/>
</dbReference>
<dbReference type="SUPFAM" id="SSF51126">
    <property type="entry name" value="Pectin lyase-like"/>
    <property type="match status" value="1"/>
</dbReference>
<evidence type="ECO:0000256" key="4">
    <source>
        <dbReference type="RuleBase" id="RU361169"/>
    </source>
</evidence>
<dbReference type="AlphaFoldDB" id="A0A939ETY4"/>
<proteinExistence type="inferred from homology"/>
<protein>
    <submittedName>
        <fullName evidence="5">Glycoside hydrolase family 28 protein</fullName>
    </submittedName>
</protein>
<dbReference type="PROSITE" id="PS00502">
    <property type="entry name" value="POLYGALACTURONASE"/>
    <property type="match status" value="1"/>
</dbReference>
<organism evidence="5 6">
    <name type="scientific">Hymenobacter telluris</name>
    <dbReference type="NCBI Taxonomy" id="2816474"/>
    <lineage>
        <taxon>Bacteria</taxon>
        <taxon>Pseudomonadati</taxon>
        <taxon>Bacteroidota</taxon>
        <taxon>Cytophagia</taxon>
        <taxon>Cytophagales</taxon>
        <taxon>Hymenobacteraceae</taxon>
        <taxon>Hymenobacter</taxon>
    </lineage>
</organism>
<comment type="caution">
    <text evidence="5">The sequence shown here is derived from an EMBL/GenBank/DDBJ whole genome shotgun (WGS) entry which is preliminary data.</text>
</comment>
<keyword evidence="3 4" id="KW-0326">Glycosidase</keyword>
<dbReference type="Pfam" id="PF00295">
    <property type="entry name" value="Glyco_hydro_28"/>
    <property type="match status" value="1"/>
</dbReference>
<gene>
    <name evidence="5" type="ORF">J0X19_00630</name>
</gene>
<dbReference type="Proteomes" id="UP000664144">
    <property type="component" value="Unassembled WGS sequence"/>
</dbReference>
<evidence type="ECO:0000256" key="3">
    <source>
        <dbReference type="ARBA" id="ARBA00023295"/>
    </source>
</evidence>
<name>A0A939ETY4_9BACT</name>
<dbReference type="Gene3D" id="2.160.20.10">
    <property type="entry name" value="Single-stranded right-handed beta-helix, Pectin lyase-like"/>
    <property type="match status" value="1"/>
</dbReference>
<keyword evidence="6" id="KW-1185">Reference proteome</keyword>
<evidence type="ECO:0000313" key="6">
    <source>
        <dbReference type="Proteomes" id="UP000664144"/>
    </source>
</evidence>
<accession>A0A939ETY4</accession>
<dbReference type="InterPro" id="IPR006626">
    <property type="entry name" value="PbH1"/>
</dbReference>
<evidence type="ECO:0000313" key="5">
    <source>
        <dbReference type="EMBL" id="MBO0356437.1"/>
    </source>
</evidence>
<dbReference type="GO" id="GO:0004650">
    <property type="term" value="F:polygalacturonase activity"/>
    <property type="evidence" value="ECO:0007669"/>
    <property type="project" value="InterPro"/>
</dbReference>
<dbReference type="GO" id="GO:0005975">
    <property type="term" value="P:carbohydrate metabolic process"/>
    <property type="evidence" value="ECO:0007669"/>
    <property type="project" value="InterPro"/>
</dbReference>
<evidence type="ECO:0000256" key="1">
    <source>
        <dbReference type="ARBA" id="ARBA00008834"/>
    </source>
</evidence>
<dbReference type="InterPro" id="IPR011050">
    <property type="entry name" value="Pectin_lyase_fold/virulence"/>
</dbReference>
<dbReference type="SMART" id="SM00710">
    <property type="entry name" value="PbH1"/>
    <property type="match status" value="4"/>
</dbReference>
<dbReference type="InterPro" id="IPR000743">
    <property type="entry name" value="Glyco_hydro_28"/>
</dbReference>